<protein>
    <submittedName>
        <fullName evidence="4">Uncharacterized protein</fullName>
    </submittedName>
</protein>
<evidence type="ECO:0000256" key="1">
    <source>
        <dbReference type="SAM" id="Coils"/>
    </source>
</evidence>
<reference evidence="4" key="1">
    <citation type="submission" date="2014-11" db="EMBL/GenBank/DDBJ databases">
        <authorList>
            <person name="Otto D Thomas"/>
            <person name="Naeem Raeece"/>
        </authorList>
    </citation>
    <scope>NUCLEOTIDE SEQUENCE</scope>
</reference>
<feature type="compositionally biased region" description="Basic and acidic residues" evidence="2">
    <location>
        <begin position="94"/>
        <end position="108"/>
    </location>
</feature>
<feature type="compositionally biased region" description="Basic residues" evidence="2">
    <location>
        <begin position="365"/>
        <end position="392"/>
    </location>
</feature>
<accession>A0A0G4FM55</accession>
<feature type="compositionally biased region" description="Basic and acidic residues" evidence="2">
    <location>
        <begin position="261"/>
        <end position="271"/>
    </location>
</feature>
<proteinExistence type="predicted"/>
<feature type="compositionally biased region" description="Acidic residues" evidence="2">
    <location>
        <begin position="272"/>
        <end position="284"/>
    </location>
</feature>
<gene>
    <name evidence="4" type="ORF">Cvel_17652</name>
</gene>
<dbReference type="VEuPathDB" id="CryptoDB:Cvel_17652"/>
<keyword evidence="3" id="KW-0732">Signal</keyword>
<feature type="region of interest" description="Disordered" evidence="2">
    <location>
        <begin position="74"/>
        <end position="111"/>
    </location>
</feature>
<name>A0A0G4FM55_9ALVE</name>
<evidence type="ECO:0000256" key="3">
    <source>
        <dbReference type="SAM" id="SignalP"/>
    </source>
</evidence>
<feature type="coiled-coil region" evidence="1">
    <location>
        <begin position="24"/>
        <end position="51"/>
    </location>
</feature>
<feature type="signal peptide" evidence="3">
    <location>
        <begin position="1"/>
        <end position="21"/>
    </location>
</feature>
<organism evidence="4">
    <name type="scientific">Chromera velia CCMP2878</name>
    <dbReference type="NCBI Taxonomy" id="1169474"/>
    <lineage>
        <taxon>Eukaryota</taxon>
        <taxon>Sar</taxon>
        <taxon>Alveolata</taxon>
        <taxon>Colpodellida</taxon>
        <taxon>Chromeraceae</taxon>
        <taxon>Chromera</taxon>
    </lineage>
</organism>
<keyword evidence="1" id="KW-0175">Coiled coil</keyword>
<feature type="compositionally biased region" description="Basic residues" evidence="2">
    <location>
        <begin position="288"/>
        <end position="298"/>
    </location>
</feature>
<feature type="region of interest" description="Disordered" evidence="2">
    <location>
        <begin position="249"/>
        <end position="405"/>
    </location>
</feature>
<dbReference type="AlphaFoldDB" id="A0A0G4FM55"/>
<feature type="chain" id="PRO_5005188787" evidence="3">
    <location>
        <begin position="22"/>
        <end position="405"/>
    </location>
</feature>
<dbReference type="EMBL" id="CDMZ01000465">
    <property type="protein sequence ID" value="CEM14913.1"/>
    <property type="molecule type" value="Genomic_DNA"/>
</dbReference>
<evidence type="ECO:0000313" key="4">
    <source>
        <dbReference type="EMBL" id="CEM14913.1"/>
    </source>
</evidence>
<evidence type="ECO:0000256" key="2">
    <source>
        <dbReference type="SAM" id="MobiDB-lite"/>
    </source>
</evidence>
<feature type="compositionally biased region" description="Acidic residues" evidence="2">
    <location>
        <begin position="338"/>
        <end position="361"/>
    </location>
</feature>
<feature type="compositionally biased region" description="Basic residues" evidence="2">
    <location>
        <begin position="315"/>
        <end position="333"/>
    </location>
</feature>
<sequence>MKAFALGFVCATACLAVCSEGMEIHNHMGANKELTAKAEKAQKKLGEESNAWQELIDTIGESLKDLDGFTRRRSNAEDLGSSQQNKTRTADPAGKGKEKKPTHADHLPYDPTNLKKMKAEEADAYIDVLQGFIGRFQKHIAQANRTEEHSKKWFEDIEARAKKGRESPVVLKYAKKMREIQHKQYQNMVKLSKMGIDKLQTAIDELTAVKAAKHLPHEWSHITEGFSSFLGLARSLTQETGWVLSTPSTEELIWGPGGFDDLEKGGGKAEGEGEGTEAKDEEEGGEKKVRHGHKHKHPKREEEALAETDTETERRHGRHRGRHHKMRRGRHHRSREERDEDEDEDEAEDGEGEEEDEEENEDAVRKHKRHHHRKRKSIRRHRHPHRRHSHRGRREEEEGEDEDEE</sequence>